<dbReference type="InterPro" id="IPR008969">
    <property type="entry name" value="CarboxyPept-like_regulatory"/>
</dbReference>
<dbReference type="RefSeq" id="WP_089681205.1">
    <property type="nucleotide sequence ID" value="NZ_FNFO01000003.1"/>
</dbReference>
<name>A0A1G9DPK0_9BACT</name>
<dbReference type="SUPFAM" id="SSF49464">
    <property type="entry name" value="Carboxypeptidase regulatory domain-like"/>
    <property type="match status" value="1"/>
</dbReference>
<gene>
    <name evidence="2" type="ORF">SAMN05421823_103205</name>
</gene>
<reference evidence="2 3" key="1">
    <citation type="submission" date="2016-10" db="EMBL/GenBank/DDBJ databases">
        <authorList>
            <person name="de Groot N.N."/>
        </authorList>
    </citation>
    <scope>NUCLEOTIDE SEQUENCE [LARGE SCALE GENOMIC DNA]</scope>
    <source>
        <strain evidence="2 3">DSM 25186</strain>
    </source>
</reference>
<dbReference type="AlphaFoldDB" id="A0A1G9DPK0"/>
<keyword evidence="1" id="KW-0175">Coiled coil</keyword>
<evidence type="ECO:0000256" key="1">
    <source>
        <dbReference type="SAM" id="Coils"/>
    </source>
</evidence>
<feature type="coiled-coil region" evidence="1">
    <location>
        <begin position="379"/>
        <end position="410"/>
    </location>
</feature>
<sequence length="873" mass="99454">MPLRYALLGLGWLISLASWAGGIRGTLYDQSGQPLPFATVYVAGTSQGATSNAQGDYELSLPPGTYPIVFQYVGYVAKTQEVTIEGDEWVELNLRLAAEVLTLPEVVVNARDEDPAYPIMRQAIAWRKYFRQEVASYSGKTYVKGKGELIDYPKLPIVTKKLRENGIDTGVVFLTESVAEVTFRQPDQYQENVIALKVTGSDELTPINRTTRINFYEPLVARAVSPLADNAFAHYTFALQGSFQDGDHTIHKIQVTPKRRKARAFRGTLYIVEGRWNLHSLDLTLPAPTMTHHLRQVFAPVQEGVWMPLNHQLTTQGYALVMDLFRVDFKFQYASVQSEYRLTLNPDRFRYQPSEAVVVSIPDDSTAVADTVADAPTTRKASAKELMAKARALQRLKEEAERETREERARPPQDLTIQLDSVATKRDSTFWETYRPVPLTLPEQKGYRVQDSIQAVREDPFFRDSVEAQRNRWRWASPLTGYQYRKHGSPWTVSFSGLASGLQFNTVEGWVLEPSLTLRRELSRQRQLTFSPQARYGFAAQRGYGQADLSYAFRPQRPASLALAGGRYVAQLNPAGAIAPWLNTLTTLLQERNWMRLYAHTFAEARYATEWVNGVYMEATARWEARETLMNQAAFRLIDSPRRAYTSNAPTNLEIGEATFTDHRALVGHLSVRYVPNQKYMIRNGRKRVLDTDQPTFQVEYRRGMSGWLGSAVDYDFLSASVAQTFPFRRAGLTRYLVRGGAFLSHEAVYFPDFYHFQGNQTLLRLRERIDNFHLLPYYAYSTRDRFVEAHVEHRFSRLLLARVPLIGLLDWREVALVNYLYTPTAGHYTEIGLGIDDLFQLLRIDFVAGFRGTAYQQFGVRLGLAFRISTGN</sequence>
<dbReference type="Pfam" id="PF13715">
    <property type="entry name" value="CarbopepD_reg_2"/>
    <property type="match status" value="1"/>
</dbReference>
<proteinExistence type="predicted"/>
<dbReference type="OrthoDB" id="983143at2"/>
<dbReference type="EMBL" id="FNFO01000003">
    <property type="protein sequence ID" value="SDK65803.1"/>
    <property type="molecule type" value="Genomic_DNA"/>
</dbReference>
<dbReference type="Proteomes" id="UP000198510">
    <property type="component" value="Unassembled WGS sequence"/>
</dbReference>
<dbReference type="Gene3D" id="2.60.40.1120">
    <property type="entry name" value="Carboxypeptidase-like, regulatory domain"/>
    <property type="match status" value="1"/>
</dbReference>
<evidence type="ECO:0000313" key="2">
    <source>
        <dbReference type="EMBL" id="SDK65803.1"/>
    </source>
</evidence>
<organism evidence="2 3">
    <name type="scientific">Catalinimonas alkaloidigena</name>
    <dbReference type="NCBI Taxonomy" id="1075417"/>
    <lineage>
        <taxon>Bacteria</taxon>
        <taxon>Pseudomonadati</taxon>
        <taxon>Bacteroidota</taxon>
        <taxon>Cytophagia</taxon>
        <taxon>Cytophagales</taxon>
        <taxon>Catalimonadaceae</taxon>
        <taxon>Catalinimonas</taxon>
    </lineage>
</organism>
<protein>
    <submittedName>
        <fullName evidence="2">CarboxypepD_reg-like domain-containing protein</fullName>
    </submittedName>
</protein>
<dbReference type="Pfam" id="PF18939">
    <property type="entry name" value="DUF5686"/>
    <property type="match status" value="1"/>
</dbReference>
<accession>A0A1G9DPK0</accession>
<keyword evidence="3" id="KW-1185">Reference proteome</keyword>
<evidence type="ECO:0000313" key="3">
    <source>
        <dbReference type="Proteomes" id="UP000198510"/>
    </source>
</evidence>
<dbReference type="STRING" id="1075417.SAMN05421823_103205"/>
<dbReference type="InterPro" id="IPR043741">
    <property type="entry name" value="DUF5686"/>
</dbReference>